<evidence type="ECO:0000313" key="3">
    <source>
        <dbReference type="Proteomes" id="UP001642484"/>
    </source>
</evidence>
<feature type="chain" id="PRO_5045273215" evidence="1">
    <location>
        <begin position="20"/>
        <end position="106"/>
    </location>
</feature>
<evidence type="ECO:0000313" key="2">
    <source>
        <dbReference type="EMBL" id="CAK8990700.1"/>
    </source>
</evidence>
<keyword evidence="1" id="KW-0732">Signal</keyword>
<keyword evidence="3" id="KW-1185">Reference proteome</keyword>
<organism evidence="2 3">
    <name type="scientific">Durusdinium trenchii</name>
    <dbReference type="NCBI Taxonomy" id="1381693"/>
    <lineage>
        <taxon>Eukaryota</taxon>
        <taxon>Sar</taxon>
        <taxon>Alveolata</taxon>
        <taxon>Dinophyceae</taxon>
        <taxon>Suessiales</taxon>
        <taxon>Symbiodiniaceae</taxon>
        <taxon>Durusdinium</taxon>
    </lineage>
</organism>
<protein>
    <submittedName>
        <fullName evidence="2">Uncharacterized protein</fullName>
    </submittedName>
</protein>
<reference evidence="2 3" key="1">
    <citation type="submission" date="2024-02" db="EMBL/GenBank/DDBJ databases">
        <authorList>
            <person name="Chen Y."/>
            <person name="Shah S."/>
            <person name="Dougan E. K."/>
            <person name="Thang M."/>
            <person name="Chan C."/>
        </authorList>
    </citation>
    <scope>NUCLEOTIDE SEQUENCE [LARGE SCALE GENOMIC DNA]</scope>
</reference>
<accession>A0ABP0HKE7</accession>
<dbReference type="SUPFAM" id="SSF50249">
    <property type="entry name" value="Nucleic acid-binding proteins"/>
    <property type="match status" value="1"/>
</dbReference>
<dbReference type="InterPro" id="IPR012340">
    <property type="entry name" value="NA-bd_OB-fold"/>
</dbReference>
<proteinExistence type="predicted"/>
<dbReference type="EMBL" id="CAXAMN010000780">
    <property type="protein sequence ID" value="CAK8990700.1"/>
    <property type="molecule type" value="Genomic_DNA"/>
</dbReference>
<name>A0ABP0HKE7_9DINO</name>
<gene>
    <name evidence="2" type="ORF">CCMP2556_LOCUS2157</name>
</gene>
<feature type="signal peptide" evidence="1">
    <location>
        <begin position="1"/>
        <end position="19"/>
    </location>
</feature>
<comment type="caution">
    <text evidence="2">The sequence shown here is derived from an EMBL/GenBank/DDBJ whole genome shotgun (WGS) entry which is preliminary data.</text>
</comment>
<dbReference type="Gene3D" id="2.40.50.140">
    <property type="entry name" value="Nucleic acid-binding proteins"/>
    <property type="match status" value="1"/>
</dbReference>
<sequence length="106" mass="12097">MMLLLKPLTWNVMMSLSYSVILECLASVAERLVGHVQRYSEKNGFGFIACPACRDQFGRDAQLFQEDWEALELHVGSAVSFVLSFEERFPCPKGRPWAAEIQKLEQ</sequence>
<evidence type="ECO:0000256" key="1">
    <source>
        <dbReference type="SAM" id="SignalP"/>
    </source>
</evidence>
<dbReference type="Proteomes" id="UP001642484">
    <property type="component" value="Unassembled WGS sequence"/>
</dbReference>